<evidence type="ECO:0000256" key="1">
    <source>
        <dbReference type="SAM" id="Phobius"/>
    </source>
</evidence>
<dbReference type="STRING" id="213810.RUM_02630"/>
<evidence type="ECO:0000313" key="2">
    <source>
        <dbReference type="EMBL" id="CBL16508.1"/>
    </source>
</evidence>
<proteinExistence type="predicted"/>
<sequence length="124" mass="13510">MDDFFKNLLDTKDHSDEFTAEDINKNKAVAIVACFWVLFFVPLVAAKDSGFAKFYANQGLILFLTTIVLNVAGGILANIPFIGFVLRMILSLASLGLFVFLLVNAANGKAKEMPIVGGLFTAFQ</sequence>
<feature type="transmembrane region" description="Helical" evidence="1">
    <location>
        <begin position="85"/>
        <end position="103"/>
    </location>
</feature>
<dbReference type="EMBL" id="FP929052">
    <property type="protein sequence ID" value="CBL16508.1"/>
    <property type="molecule type" value="Genomic_DNA"/>
</dbReference>
<organism evidence="2 3">
    <name type="scientific">Ruminococcus champanellensis (strain DSM 18848 / JCM 17042 / KCTC 15320 / 18P13)</name>
    <dbReference type="NCBI Taxonomy" id="213810"/>
    <lineage>
        <taxon>Bacteria</taxon>
        <taxon>Bacillati</taxon>
        <taxon>Bacillota</taxon>
        <taxon>Clostridia</taxon>
        <taxon>Eubacteriales</taxon>
        <taxon>Oscillospiraceae</taxon>
        <taxon>Ruminococcus</taxon>
    </lineage>
</organism>
<dbReference type="GeneID" id="83155099"/>
<dbReference type="AlphaFoldDB" id="D4LA63"/>
<gene>
    <name evidence="2" type="ordered locus">RUM_02630</name>
</gene>
<dbReference type="Proteomes" id="UP000007054">
    <property type="component" value="Chromosome"/>
</dbReference>
<keyword evidence="1" id="KW-1133">Transmembrane helix</keyword>
<feature type="transmembrane region" description="Helical" evidence="1">
    <location>
        <begin position="58"/>
        <end position="79"/>
    </location>
</feature>
<dbReference type="RefSeq" id="WP_015557415.1">
    <property type="nucleotide sequence ID" value="NC_021039.1"/>
</dbReference>
<feature type="transmembrane region" description="Helical" evidence="1">
    <location>
        <begin position="28"/>
        <end position="46"/>
    </location>
</feature>
<keyword evidence="1" id="KW-0472">Membrane</keyword>
<accession>D4LA63</accession>
<evidence type="ECO:0000313" key="3">
    <source>
        <dbReference type="Proteomes" id="UP000007054"/>
    </source>
</evidence>
<dbReference type="PATRIC" id="fig|213810.4.peg.167"/>
<keyword evidence="1" id="KW-0812">Transmembrane</keyword>
<protein>
    <submittedName>
        <fullName evidence="2">Predicted membrane protein</fullName>
    </submittedName>
</protein>
<dbReference type="HOGENOM" id="CLU_095018_0_0_9"/>
<dbReference type="KEGG" id="rch:RUM_02630"/>
<reference evidence="2" key="2">
    <citation type="submission" date="2010-03" db="EMBL/GenBank/DDBJ databases">
        <authorList>
            <person name="Pajon A."/>
        </authorList>
    </citation>
    <scope>NUCLEOTIDE SEQUENCE</scope>
    <source>
        <strain evidence="2">Type strain: 18P13</strain>
    </source>
</reference>
<reference evidence="2" key="1">
    <citation type="submission" date="2010-03" db="EMBL/GenBank/DDBJ databases">
        <title>The genome sequence of Ruminococcus sp. 18P13.</title>
        <authorList>
            <consortium name="metaHIT consortium -- http://www.metahit.eu/"/>
            <person name="Pajon A."/>
            <person name="Turner K."/>
            <person name="Parkhill J."/>
            <person name="Bernalier A."/>
        </authorList>
    </citation>
    <scope>NUCLEOTIDE SEQUENCE [LARGE SCALE GENOMIC DNA]</scope>
    <source>
        <strain evidence="2">Type strain: 18P13</strain>
    </source>
</reference>
<keyword evidence="3" id="KW-1185">Reference proteome</keyword>
<name>D4LA63_RUMC1</name>
<dbReference type="BioCyc" id="RCHA213810:RUM_RS01250-MONOMER"/>